<dbReference type="eggNOG" id="KOG2990">
    <property type="taxonomic scope" value="Eukaryota"/>
</dbReference>
<feature type="region of interest" description="Disordered" evidence="2">
    <location>
        <begin position="259"/>
        <end position="297"/>
    </location>
</feature>
<evidence type="ECO:0000313" key="4">
    <source>
        <dbReference type="Proteomes" id="UP000000561"/>
    </source>
</evidence>
<dbReference type="InParanoid" id="A0A0D1C357"/>
<dbReference type="AlphaFoldDB" id="A0A0D1C357"/>
<feature type="compositionally biased region" description="Polar residues" evidence="2">
    <location>
        <begin position="262"/>
        <end position="276"/>
    </location>
</feature>
<dbReference type="VEuPathDB" id="FungiDB:UMAG_03706"/>
<protein>
    <submittedName>
        <fullName evidence="3">Uncharacterized protein</fullName>
    </submittedName>
</protein>
<dbReference type="PANTHER" id="PTHR12111:SF2">
    <property type="entry name" value="SPLICING FACTOR YJU2B-RELATED"/>
    <property type="match status" value="1"/>
</dbReference>
<keyword evidence="4" id="KW-1185">Reference proteome</keyword>
<gene>
    <name evidence="3" type="ORF">UMAG_03706</name>
</gene>
<dbReference type="GO" id="GO:0005684">
    <property type="term" value="C:U2-type spliceosomal complex"/>
    <property type="evidence" value="ECO:0000318"/>
    <property type="project" value="GO_Central"/>
</dbReference>
<dbReference type="GeneID" id="23564093"/>
<proteinExistence type="inferred from homology"/>
<comment type="similarity">
    <text evidence="1">Belongs to the CWC16 family.</text>
</comment>
<dbReference type="OrthoDB" id="360327at2759"/>
<dbReference type="KEGG" id="uma:UMAG_03706"/>
<dbReference type="GO" id="GO:0000398">
    <property type="term" value="P:mRNA splicing, via spliceosome"/>
    <property type="evidence" value="ECO:0007669"/>
    <property type="project" value="InterPro"/>
</dbReference>
<dbReference type="GO" id="GO:0008380">
    <property type="term" value="P:RNA splicing"/>
    <property type="evidence" value="ECO:0000318"/>
    <property type="project" value="GO_Central"/>
</dbReference>
<dbReference type="PANTHER" id="PTHR12111">
    <property type="entry name" value="SPLICING FACTOR YJU2"/>
    <property type="match status" value="1"/>
</dbReference>
<evidence type="ECO:0000256" key="1">
    <source>
        <dbReference type="ARBA" id="ARBA00005595"/>
    </source>
</evidence>
<organism evidence="3 4">
    <name type="scientific">Mycosarcoma maydis</name>
    <name type="common">Corn smut fungus</name>
    <name type="synonym">Ustilago maydis</name>
    <dbReference type="NCBI Taxonomy" id="5270"/>
    <lineage>
        <taxon>Eukaryota</taxon>
        <taxon>Fungi</taxon>
        <taxon>Dikarya</taxon>
        <taxon>Basidiomycota</taxon>
        <taxon>Ustilaginomycotina</taxon>
        <taxon>Ustilaginomycetes</taxon>
        <taxon>Ustilaginales</taxon>
        <taxon>Ustilaginaceae</taxon>
        <taxon>Mycosarcoma</taxon>
    </lineage>
</organism>
<evidence type="ECO:0000313" key="3">
    <source>
        <dbReference type="EMBL" id="KIS68127.1"/>
    </source>
</evidence>
<accession>A0A0D1C357</accession>
<dbReference type="STRING" id="237631.A0A0D1C357"/>
<dbReference type="GO" id="GO:0071014">
    <property type="term" value="C:post-mRNA release spliceosomal complex"/>
    <property type="evidence" value="ECO:0000318"/>
    <property type="project" value="GO_Central"/>
</dbReference>
<reference evidence="3 4" key="1">
    <citation type="journal article" date="2006" name="Nature">
        <title>Insights from the genome of the biotrophic fungal plant pathogen Ustilago maydis.</title>
        <authorList>
            <person name="Kamper J."/>
            <person name="Kahmann R."/>
            <person name="Bolker M."/>
            <person name="Ma L.J."/>
            <person name="Brefort T."/>
            <person name="Saville B.J."/>
            <person name="Banuett F."/>
            <person name="Kronstad J.W."/>
            <person name="Gold S.E."/>
            <person name="Muller O."/>
            <person name="Perlin M.H."/>
            <person name="Wosten H.A."/>
            <person name="de Vries R."/>
            <person name="Ruiz-Herrera J."/>
            <person name="Reynaga-Pena C.G."/>
            <person name="Snetselaar K."/>
            <person name="McCann M."/>
            <person name="Perez-Martin J."/>
            <person name="Feldbrugge M."/>
            <person name="Basse C.W."/>
            <person name="Steinberg G."/>
            <person name="Ibeas J.I."/>
            <person name="Holloman W."/>
            <person name="Guzman P."/>
            <person name="Farman M."/>
            <person name="Stajich J.E."/>
            <person name="Sentandreu R."/>
            <person name="Gonzalez-Prieto J.M."/>
            <person name="Kennell J.C."/>
            <person name="Molina L."/>
            <person name="Schirawski J."/>
            <person name="Mendoza-Mendoza A."/>
            <person name="Greilinger D."/>
            <person name="Munch K."/>
            <person name="Rossel N."/>
            <person name="Scherer M."/>
            <person name="Vranes M."/>
            <person name="Ladendorf O."/>
            <person name="Vincon V."/>
            <person name="Fuchs U."/>
            <person name="Sandrock B."/>
            <person name="Meng S."/>
            <person name="Ho E.C."/>
            <person name="Cahill M.J."/>
            <person name="Boyce K.J."/>
            <person name="Klose J."/>
            <person name="Klosterman S.J."/>
            <person name="Deelstra H.J."/>
            <person name="Ortiz-Castellanos L."/>
            <person name="Li W."/>
            <person name="Sanchez-Alonso P."/>
            <person name="Schreier P.H."/>
            <person name="Hauser-Hahn I."/>
            <person name="Vaupel M."/>
            <person name="Koopmann E."/>
            <person name="Friedrich G."/>
            <person name="Voss H."/>
            <person name="Schluter T."/>
            <person name="Margolis J."/>
            <person name="Platt D."/>
            <person name="Swimmer C."/>
            <person name="Gnirke A."/>
            <person name="Chen F."/>
            <person name="Vysotskaia V."/>
            <person name="Mannhaupt G."/>
            <person name="Guldener U."/>
            <person name="Munsterkotter M."/>
            <person name="Haase D."/>
            <person name="Oesterheld M."/>
            <person name="Mewes H.W."/>
            <person name="Mauceli E.W."/>
            <person name="DeCaprio D."/>
            <person name="Wade C.M."/>
            <person name="Butler J."/>
            <person name="Young S."/>
            <person name="Jaffe D.B."/>
            <person name="Calvo S."/>
            <person name="Nusbaum C."/>
            <person name="Galagan J."/>
            <person name="Birren B.W."/>
        </authorList>
    </citation>
    <scope>NUCLEOTIDE SEQUENCE [LARGE SCALE GENOMIC DNA]</scope>
    <source>
        <strain evidence="4">DSM 14603 / FGSC 9021 / UM521</strain>
    </source>
</reference>
<dbReference type="FunCoup" id="A0A0D1C357">
    <property type="interactions" value="316"/>
</dbReference>
<dbReference type="EMBL" id="CM003149">
    <property type="protein sequence ID" value="KIS68127.1"/>
    <property type="molecule type" value="Genomic_DNA"/>
</dbReference>
<dbReference type="Pfam" id="PF04502">
    <property type="entry name" value="Saf4_Yju2"/>
    <property type="match status" value="1"/>
</dbReference>
<sequence>MQGFNMGRYRPPDSDPRRVRFNATDALASRARRLGTHAMLVVRFELPFHVICSTCSAHHVQGTRFNAEKRPTDWYLSTRIWTFTCKCSCSAKFDILTDPQNAQYTLGTGARRQHQEWHPEQSAGHAVYDSDKQHDAFAKIERDSTQQRRIKENHERIIQLERAQLCSKDPYTSNAALRATLREQKTQAVRQMQTDQQIKRRIAWNDHLHLSRTSSTQSEKDRSAWIHARSNCRVSPTTSTQTVHKLKAHILANTLRKRDPFLSNTTRTSPPLTQSLVKPRSSTRSSSITASKPSKRM</sequence>
<dbReference type="Proteomes" id="UP000000561">
    <property type="component" value="Chromosome 10"/>
</dbReference>
<name>A0A0D1C357_MYCMD</name>
<evidence type="ECO:0000256" key="2">
    <source>
        <dbReference type="SAM" id="MobiDB-lite"/>
    </source>
</evidence>
<feature type="compositionally biased region" description="Low complexity" evidence="2">
    <location>
        <begin position="278"/>
        <end position="297"/>
    </location>
</feature>
<dbReference type="RefSeq" id="XP_011390177.1">
    <property type="nucleotide sequence ID" value="XM_011391875.1"/>
</dbReference>
<dbReference type="InterPro" id="IPR007590">
    <property type="entry name" value="Saf4/Yju2"/>
</dbReference>